<dbReference type="OrthoDB" id="2220470at2"/>
<keyword evidence="3" id="KW-1185">Reference proteome</keyword>
<evidence type="ECO:0000256" key="1">
    <source>
        <dbReference type="SAM" id="Phobius"/>
    </source>
</evidence>
<accession>A0A239SWE5</accession>
<evidence type="ECO:0000313" key="3">
    <source>
        <dbReference type="Proteomes" id="UP000215185"/>
    </source>
</evidence>
<dbReference type="STRING" id="1123308.GCA_000380085_00767"/>
<feature type="transmembrane region" description="Helical" evidence="1">
    <location>
        <begin position="106"/>
        <end position="135"/>
    </location>
</feature>
<evidence type="ECO:0000313" key="2">
    <source>
        <dbReference type="EMBL" id="SNU89579.1"/>
    </source>
</evidence>
<feature type="transmembrane region" description="Helical" evidence="1">
    <location>
        <begin position="155"/>
        <end position="181"/>
    </location>
</feature>
<feature type="transmembrane region" description="Helical" evidence="1">
    <location>
        <begin position="58"/>
        <end position="85"/>
    </location>
</feature>
<dbReference type="EMBL" id="LT906439">
    <property type="protein sequence ID" value="SNU89579.1"/>
    <property type="molecule type" value="Genomic_DNA"/>
</dbReference>
<proteinExistence type="predicted"/>
<dbReference type="Proteomes" id="UP000215185">
    <property type="component" value="Chromosome 1"/>
</dbReference>
<keyword evidence="1" id="KW-1133">Transmembrane helix</keyword>
<keyword evidence="1" id="KW-0472">Membrane</keyword>
<dbReference type="AlphaFoldDB" id="A0A239SWE5"/>
<sequence length="259" mass="29378">MTLFQPIFLSIWKRKETKIYLSIAVLYSLMVLASTFLPEKSNFMRFSSDSGYLFSASTVAYILINSVNDFVLPSLTLFLLSYNVFKGEAENHILFLYKDLKRRDIFVAKIASLISIVLIFLGLFLVCQFALYYGRLIHLPIFSPNFWNSDSAENAAFWMMCWVFIMESILSILLAACLSLYFGKGVTLTASFAFSLGLSIFQVLGGAFLYFIPAGYFSYDTYTGIGSLIVSLLGSTCLTLVYSSILIVLAYRYFKQMEY</sequence>
<name>A0A239SWE5_9STRE</name>
<feature type="transmembrane region" description="Helical" evidence="1">
    <location>
        <begin position="224"/>
        <end position="251"/>
    </location>
</feature>
<feature type="transmembrane region" description="Helical" evidence="1">
    <location>
        <begin position="20"/>
        <end position="38"/>
    </location>
</feature>
<feature type="transmembrane region" description="Helical" evidence="1">
    <location>
        <begin position="188"/>
        <end position="212"/>
    </location>
</feature>
<reference evidence="2 3" key="1">
    <citation type="submission" date="2017-06" db="EMBL/GenBank/DDBJ databases">
        <authorList>
            <consortium name="Pathogen Informatics"/>
        </authorList>
    </citation>
    <scope>NUCLEOTIDE SEQUENCE [LARGE SCALE GENOMIC DNA]</scope>
    <source>
        <strain evidence="2 3">NCTC13788</strain>
    </source>
</reference>
<keyword evidence="1" id="KW-0812">Transmembrane</keyword>
<organism evidence="2 3">
    <name type="scientific">Streptococcus merionis</name>
    <dbReference type="NCBI Taxonomy" id="400065"/>
    <lineage>
        <taxon>Bacteria</taxon>
        <taxon>Bacillati</taxon>
        <taxon>Bacillota</taxon>
        <taxon>Bacilli</taxon>
        <taxon>Lactobacillales</taxon>
        <taxon>Streptococcaceae</taxon>
        <taxon>Streptococcus</taxon>
    </lineage>
</organism>
<gene>
    <name evidence="2" type="ORF">SAMEA4412692_01550</name>
</gene>
<protein>
    <submittedName>
        <fullName evidence="2">Sugar ABC transporter permease</fullName>
    </submittedName>
</protein>
<dbReference type="RefSeq" id="WP_018373330.1">
    <property type="nucleotide sequence ID" value="NZ_LT906439.1"/>
</dbReference>
<dbReference type="KEGG" id="smen:SAMEA4412692_1550"/>